<sequence>MITRLLRRSIGLTKVPHAWFEPDHPLIKSDNDYNDFTKHFEKLAKKERERGKGKEDDSNANLSYMEHNASSERMYEVKREDFMKNQELIAMYLKRYANLNPELIIQDAEEIEAIKFDTRLQQLEPFDTNYLYHEMEKLEEADARYIFSRFSLPGFKRLLDVVLTKAPLFGIMVPMAEYDKLAKINVEVATKIYSFNYGDGITFDDKERSLYRSMLLQQSATQDWLDSRPYPMINEAENNFVTGMINWPGTEDQEYTTLYRPYYRDFHITDDTYDFNEKTPFLGRIARSLWLRTIYYNPTKEGSIYGHKIIERLIKYLSCPEFKYAFDLPGSFLSRNNIFYIHIWLVNERLNNICNGIVEDLSHISVFKQIISSQARKRVRSAKTLIRMIQSMISTFEKVAKIETKKNIGRVAIADQNKKRINNLSEKFMEQVTRLFHDHFVINQKSVDGLEELMQKTFFPGSPKSINKPFVHQIGEYVIKHREYLSTLSINDICLCNIDWNIDRIDKEAVRKKIELLKPEEATIKETEFNKEELGIIHNLEEFLPEPKKRSEEPDIKPKRKFDDKYRPIKS</sequence>
<keyword evidence="3" id="KW-1185">Reference proteome</keyword>
<dbReference type="Proteomes" id="UP001162131">
    <property type="component" value="Unassembled WGS sequence"/>
</dbReference>
<name>A0AAU9IZA6_9CILI</name>
<accession>A0AAU9IZA6</accession>
<organism evidence="2 3">
    <name type="scientific">Blepharisma stoltei</name>
    <dbReference type="NCBI Taxonomy" id="1481888"/>
    <lineage>
        <taxon>Eukaryota</taxon>
        <taxon>Sar</taxon>
        <taxon>Alveolata</taxon>
        <taxon>Ciliophora</taxon>
        <taxon>Postciliodesmatophora</taxon>
        <taxon>Heterotrichea</taxon>
        <taxon>Heterotrichida</taxon>
        <taxon>Blepharismidae</taxon>
        <taxon>Blepharisma</taxon>
    </lineage>
</organism>
<comment type="caution">
    <text evidence="2">The sequence shown here is derived from an EMBL/GenBank/DDBJ whole genome shotgun (WGS) entry which is preliminary data.</text>
</comment>
<reference evidence="2" key="1">
    <citation type="submission" date="2021-09" db="EMBL/GenBank/DDBJ databases">
        <authorList>
            <consortium name="AG Swart"/>
            <person name="Singh M."/>
            <person name="Singh A."/>
            <person name="Seah K."/>
            <person name="Emmerich C."/>
        </authorList>
    </citation>
    <scope>NUCLEOTIDE SEQUENCE</scope>
    <source>
        <strain evidence="2">ATCC30299</strain>
    </source>
</reference>
<protein>
    <submittedName>
        <fullName evidence="2">Uncharacterized protein</fullName>
    </submittedName>
</protein>
<dbReference type="EMBL" id="CAJZBQ010000020">
    <property type="protein sequence ID" value="CAG9318374.1"/>
    <property type="molecule type" value="Genomic_DNA"/>
</dbReference>
<feature type="region of interest" description="Disordered" evidence="1">
    <location>
        <begin position="546"/>
        <end position="571"/>
    </location>
</feature>
<gene>
    <name evidence="2" type="ORF">BSTOLATCC_MIC20848</name>
</gene>
<evidence type="ECO:0000256" key="1">
    <source>
        <dbReference type="SAM" id="MobiDB-lite"/>
    </source>
</evidence>
<proteinExistence type="predicted"/>
<evidence type="ECO:0000313" key="2">
    <source>
        <dbReference type="EMBL" id="CAG9318374.1"/>
    </source>
</evidence>
<evidence type="ECO:0000313" key="3">
    <source>
        <dbReference type="Proteomes" id="UP001162131"/>
    </source>
</evidence>
<dbReference type="AlphaFoldDB" id="A0AAU9IZA6"/>